<dbReference type="InterPro" id="IPR011043">
    <property type="entry name" value="Gal_Oxase/kelch_b-propeller"/>
</dbReference>
<keyword evidence="2" id="KW-0614">Plasmid</keyword>
<dbReference type="CDD" id="cd02851">
    <property type="entry name" value="E_set_GO_C"/>
    <property type="match status" value="1"/>
</dbReference>
<proteinExistence type="predicted"/>
<accession>F4L7U2</accession>
<dbReference type="EMBL" id="CP002692">
    <property type="protein sequence ID" value="AEE54450.1"/>
    <property type="molecule type" value="Genomic_DNA"/>
</dbReference>
<dbReference type="Gene3D" id="2.60.40.10">
    <property type="entry name" value="Immunoglobulins"/>
    <property type="match status" value="1"/>
</dbReference>
<dbReference type="Gene3D" id="2.60.40.1120">
    <property type="entry name" value="Carboxypeptidase-like, regulatory domain"/>
    <property type="match status" value="1"/>
</dbReference>
<dbReference type="InterPro" id="IPR015202">
    <property type="entry name" value="GO-like_E_set"/>
</dbReference>
<dbReference type="InterPro" id="IPR008969">
    <property type="entry name" value="CarboxyPept-like_regulatory"/>
</dbReference>
<dbReference type="RefSeq" id="WP_013768967.1">
    <property type="nucleotide sequence ID" value="NC_015511.1"/>
</dbReference>
<reference evidence="2 3" key="1">
    <citation type="journal article" date="2011" name="Stand. Genomic Sci.">
        <title>Complete genome sequence of Haliscomenobacter hydrossis type strain (O).</title>
        <authorList>
            <consortium name="US DOE Joint Genome Institute (JGI-PGF)"/>
            <person name="Daligault H."/>
            <person name="Lapidus A."/>
            <person name="Zeytun A."/>
            <person name="Nolan M."/>
            <person name="Lucas S."/>
            <person name="Del Rio T.G."/>
            <person name="Tice H."/>
            <person name="Cheng J.F."/>
            <person name="Tapia R."/>
            <person name="Han C."/>
            <person name="Goodwin L."/>
            <person name="Pitluck S."/>
            <person name="Liolios K."/>
            <person name="Pagani I."/>
            <person name="Ivanova N."/>
            <person name="Huntemann M."/>
            <person name="Mavromatis K."/>
            <person name="Mikhailova N."/>
            <person name="Pati A."/>
            <person name="Chen A."/>
            <person name="Palaniappan K."/>
            <person name="Land M."/>
            <person name="Hauser L."/>
            <person name="Brambilla E.M."/>
            <person name="Rohde M."/>
            <person name="Verbarg S."/>
            <person name="Goker M."/>
            <person name="Bristow J."/>
            <person name="Eisen J.A."/>
            <person name="Markowitz V."/>
            <person name="Hugenholtz P."/>
            <person name="Kyrpides N.C."/>
            <person name="Klenk H.P."/>
            <person name="Woyke T."/>
        </authorList>
    </citation>
    <scope>NUCLEOTIDE SEQUENCE [LARGE SCALE GENOMIC DNA]</scope>
    <source>
        <strain evidence="3">ATCC 27775 / DSM 1100 / LMG 10767 / O</strain>
        <plasmid evidence="3">Plasmid pHALHY01</plasmid>
    </source>
</reference>
<dbReference type="SUPFAM" id="SSF50965">
    <property type="entry name" value="Galactose oxidase, central domain"/>
    <property type="match status" value="1"/>
</dbReference>
<evidence type="ECO:0000313" key="2">
    <source>
        <dbReference type="EMBL" id="AEE54450.1"/>
    </source>
</evidence>
<organism evidence="2 3">
    <name type="scientific">Haliscomenobacter hydrossis (strain ATCC 27775 / DSM 1100 / LMG 10767 / O)</name>
    <dbReference type="NCBI Taxonomy" id="760192"/>
    <lineage>
        <taxon>Bacteria</taxon>
        <taxon>Pseudomonadati</taxon>
        <taxon>Bacteroidota</taxon>
        <taxon>Saprospiria</taxon>
        <taxon>Saprospirales</taxon>
        <taxon>Haliscomenobacteraceae</taxon>
        <taxon>Haliscomenobacter</taxon>
    </lineage>
</organism>
<evidence type="ECO:0000313" key="3">
    <source>
        <dbReference type="Proteomes" id="UP000008461"/>
    </source>
</evidence>
<feature type="domain" description="Galactose oxidase-like Early set" evidence="1">
    <location>
        <begin position="462"/>
        <end position="557"/>
    </location>
</feature>
<dbReference type="Pfam" id="PF09118">
    <property type="entry name" value="GO-like_E_set"/>
    <property type="match status" value="1"/>
</dbReference>
<dbReference type="PANTHER" id="PTHR32208:SF21">
    <property type="entry name" value="LOW QUALITY PROTEIN: ALDEHYDE OXIDASE GLOX-LIKE"/>
    <property type="match status" value="1"/>
</dbReference>
<evidence type="ECO:0000259" key="1">
    <source>
        <dbReference type="Pfam" id="PF09118"/>
    </source>
</evidence>
<reference key="2">
    <citation type="submission" date="2011-04" db="EMBL/GenBank/DDBJ databases">
        <title>Complete sequence of plasmid 1 of Haliscomenobacter hydrossis DSM 1100.</title>
        <authorList>
            <consortium name="US DOE Joint Genome Institute (JGI-PGF)"/>
            <person name="Lucas S."/>
            <person name="Han J."/>
            <person name="Lapidus A."/>
            <person name="Bruce D."/>
            <person name="Goodwin L."/>
            <person name="Pitluck S."/>
            <person name="Peters L."/>
            <person name="Kyrpides N."/>
            <person name="Mavromatis K."/>
            <person name="Ivanova N."/>
            <person name="Ovchinnikova G."/>
            <person name="Pagani I."/>
            <person name="Daligault H."/>
            <person name="Detter J.C."/>
            <person name="Han C."/>
            <person name="Land M."/>
            <person name="Hauser L."/>
            <person name="Markowitz V."/>
            <person name="Cheng J.-F."/>
            <person name="Hugenholtz P."/>
            <person name="Woyke T."/>
            <person name="Wu D."/>
            <person name="Verbarg S."/>
            <person name="Frueling A."/>
            <person name="Brambilla E."/>
            <person name="Klenk H.-P."/>
            <person name="Eisen J.A."/>
        </authorList>
    </citation>
    <scope>NUCLEOTIDE SEQUENCE</scope>
    <source>
        <strain>DSM 1100</strain>
    </source>
</reference>
<dbReference type="InterPro" id="IPR014756">
    <property type="entry name" value="Ig_E-set"/>
</dbReference>
<dbReference type="PANTHER" id="PTHR32208">
    <property type="entry name" value="SECRETED PROTEIN-RELATED"/>
    <property type="match status" value="1"/>
</dbReference>
<dbReference type="SUPFAM" id="SSF81296">
    <property type="entry name" value="E set domains"/>
    <property type="match status" value="1"/>
</dbReference>
<gene>
    <name evidence="2" type="ordered locus">Halhy_6634</name>
</gene>
<dbReference type="HOGENOM" id="CLU_415476_0_0_10"/>
<dbReference type="Proteomes" id="UP000008461">
    <property type="component" value="Plasmid pHALHY01"/>
</dbReference>
<dbReference type="KEGG" id="hhy:Halhy_6634"/>
<dbReference type="InterPro" id="IPR013783">
    <property type="entry name" value="Ig-like_fold"/>
</dbReference>
<dbReference type="OrthoDB" id="872573at2"/>
<sequence>MQRLFLCITAMAIAIPTFAQIIIGKVLELNNQPAVNARVTLFQDSGATFLEVRTNTNGDYRFENLETAKYRIGVAKPGFQYLEKELVSIGSTLVFNIQLEVLTEKGRWDIIMDSPEPLGGTDLGVLMPNGNIYYCHNTKDPFFFLPKQNDTASAVGSIQVQGCVGPALLSNGQVLFLGGTLQEVYGPGSKKVKTFDSFTNKWMDQPDLLDYRWYPTVVPLFDQRLLVVGGGGLNNPLRVKTSEVYDPFKGISKWSGNVQIGNEVSAIVPLYTGKILMTHRPPQLFDPVTLEWNLAADFVQGNRMPNGDHCDHELVQLSDGRVVAVGYKSFTPDRPGVSVELYDPLANKWTLANHFPPTRSRAKAVLLPDQNVLVLGGFKEESKDPTPTNKWGYMNLSDLYNPLTNSWRRLANMNIQREYHAISTLVPDGRVIVVGGEGTPGNEPPKSVIEAFYPPYLFRGVRPELNNFNKTTFGLGENIHFEVHKTNALSKVVLLSHAVMTHFMNSGNSRFLELDFTQNGSLVSAKLPNDPLLLMSGWYMLFGLVDDIPSVAQIVKIEADKLVSSNQSLVVVNNKIQISPNPTNLEYGVKIEMTLAKSSRVKFILHNVLGEKVQEFSFMEMGAGNHMFSLPLNGLSAGVFFLSTWINGEAIGTEKIVIKQ</sequence>
<geneLocation type="plasmid" evidence="2 3">
    <name>pHALHY01</name>
</geneLocation>
<keyword evidence="3" id="KW-1185">Reference proteome</keyword>
<protein>
    <recommendedName>
        <fullName evidence="1">Galactose oxidase-like Early set domain-containing protein</fullName>
    </recommendedName>
</protein>
<name>F4L7U2_HALH1</name>
<dbReference type="Pfam" id="PF13620">
    <property type="entry name" value="CarboxypepD_reg"/>
    <property type="match status" value="1"/>
</dbReference>
<dbReference type="Gene3D" id="2.130.10.80">
    <property type="entry name" value="Galactose oxidase/kelch, beta-propeller"/>
    <property type="match status" value="2"/>
</dbReference>
<dbReference type="InterPro" id="IPR037293">
    <property type="entry name" value="Gal_Oxidase_central_sf"/>
</dbReference>
<dbReference type="AlphaFoldDB" id="F4L7U2"/>
<dbReference type="SUPFAM" id="SSF49464">
    <property type="entry name" value="Carboxypeptidase regulatory domain-like"/>
    <property type="match status" value="1"/>
</dbReference>